<reference evidence="4 5" key="1">
    <citation type="submission" date="2016-08" db="EMBL/GenBank/DDBJ databases">
        <authorList>
            <person name="Seilhamer J.J."/>
        </authorList>
    </citation>
    <scope>NUCLEOTIDE SEQUENCE [LARGE SCALE GENOMIC DNA]</scope>
    <source>
        <strain evidence="4 5">VC14762</strain>
    </source>
</reference>
<dbReference type="InterPro" id="IPR016772">
    <property type="entry name" value="UCP020408"/>
</dbReference>
<evidence type="ECO:0000313" key="4">
    <source>
        <dbReference type="EMBL" id="ONU74847.1"/>
    </source>
</evidence>
<comment type="caution">
    <text evidence="4">The sequence shown here is derived from an EMBL/GenBank/DDBJ whole genome shotgun (WGS) entry which is preliminary data.</text>
</comment>
<sequence length="449" mass="48793">MHAPPFRLARTADLSSPGGHSPAAAGTRIDACCAPSRAQQVELTRRARLSELDANLHCSIIGTCLTTHELRKLVPKFADVDRQRATDLEIHHAAVELAIGGTAGAKALHKALDERYAGAIRAFDGAKDADALVARWKDALASGDIPPAYWALMTHPRATMAVRQVAFGDVHMLSHLVGAANRADIRRLVALERENAELHAKLERQQARLHEMSTQRDAALQERDALHAHRHAPPLAAESVLRDEVHALREALAARDERLALHTSRREAAEQRIAAEQASARAMRARLDDLMAMVKTLRAEASALEQAVQASTDDPAEHAAHSPSILRGTRVVYVGGRPGSNRAIRRIVETAGGEVTLHDGGIEDRKGLLAAALPGARMVVFPVDCIDHDSMNLLKRTCERHHIAYYPLRTASVASFVELIGRLDAQARDVIMPNAAASDTSSRFCLRHG</sequence>
<evidence type="ECO:0000256" key="2">
    <source>
        <dbReference type="SAM" id="Coils"/>
    </source>
</evidence>
<evidence type="ECO:0000256" key="1">
    <source>
        <dbReference type="ARBA" id="ARBA00007189"/>
    </source>
</evidence>
<dbReference type="Pfam" id="PF10087">
    <property type="entry name" value="DUF2325"/>
    <property type="match status" value="1"/>
</dbReference>
<evidence type="ECO:0000313" key="5">
    <source>
        <dbReference type="Proteomes" id="UP000188543"/>
    </source>
</evidence>
<feature type="coiled-coil region" evidence="2">
    <location>
        <begin position="266"/>
        <end position="314"/>
    </location>
</feature>
<organism evidence="4 5">
    <name type="scientific">Burkholderia cenocepacia</name>
    <dbReference type="NCBI Taxonomy" id="95486"/>
    <lineage>
        <taxon>Bacteria</taxon>
        <taxon>Pseudomonadati</taxon>
        <taxon>Pseudomonadota</taxon>
        <taxon>Betaproteobacteria</taxon>
        <taxon>Burkholderiales</taxon>
        <taxon>Burkholderiaceae</taxon>
        <taxon>Burkholderia</taxon>
        <taxon>Burkholderia cepacia complex</taxon>
    </lineage>
</organism>
<proteinExistence type="inferred from homology"/>
<name>A0A1V2VSC2_9BURK</name>
<dbReference type="RefSeq" id="WP_077020777.1">
    <property type="nucleotide sequence ID" value="NZ_CADETK010000008.1"/>
</dbReference>
<gene>
    <name evidence="4" type="ORF">A8E72_37490</name>
</gene>
<dbReference type="EMBL" id="MUTJ01000106">
    <property type="protein sequence ID" value="ONU74847.1"/>
    <property type="molecule type" value="Genomic_DNA"/>
</dbReference>
<feature type="region of interest" description="Disordered" evidence="3">
    <location>
        <begin position="1"/>
        <end position="25"/>
    </location>
</feature>
<dbReference type="Proteomes" id="UP000188543">
    <property type="component" value="Unassembled WGS sequence"/>
</dbReference>
<dbReference type="OrthoDB" id="5296275at2"/>
<comment type="similarity">
    <text evidence="1">Belongs to the UPF0751 family.</text>
</comment>
<evidence type="ECO:0000256" key="3">
    <source>
        <dbReference type="SAM" id="MobiDB-lite"/>
    </source>
</evidence>
<dbReference type="AlphaFoldDB" id="A0A1V2VSC2"/>
<accession>A0A1V2VSC2</accession>
<protein>
    <submittedName>
        <fullName evidence="4">Peptidase</fullName>
    </submittedName>
</protein>
<keyword evidence="2" id="KW-0175">Coiled coil</keyword>
<feature type="coiled-coil region" evidence="2">
    <location>
        <begin position="188"/>
        <end position="222"/>
    </location>
</feature>